<evidence type="ECO:0000313" key="4">
    <source>
        <dbReference type="Proteomes" id="UP000244496"/>
    </source>
</evidence>
<dbReference type="InterPro" id="IPR058788">
    <property type="entry name" value="ApnL_N"/>
</dbReference>
<sequence>MMTKAEVLRDVTVGRVSLLIADGDLRRIRFDGVEVLRRVSYPVRDEGWGTCPVVTLAEAVEEGAGRMSYERRFAAVDGRFGGVFRAEVAETGDGARLALSVAMDAPQEVAVNRAGFTLLHPLEGVAGQALTVMHSGGKKEETVWPSLISPSQPAFDIAGLAHEVAGVRVAIAMTGEVFEMEDQRNWTDASYKTYCRPLALPLPYALGPDAPVRQGVEVRLSGRALPAVSGEAPLRGVVPEVAVAMEPGLAAAVLPFPVQLRLTPGDAVPDLAGPVQLEIVVNEGLDGLEALARDCARLDVVRVTALTAPYLKSHQPEGPWPAGPKPMDLVPKLRALFPQAAVGGGVLTNFTEFNRCPPDPALVDFATWGGTAVVHAADDLSVIETLGALEAVFASGHALAGGKPLHLGLFSIGMRSNPYAAECVANPALDRIAMVRDDPRQVGRFAACFAVGVLAAAVAGNVASLALAMTDGPLGAVGPQGVRPVFHVLRFARGLRGQAAVAGLDDTVTIKAQSGGIIAALGDGVSLPQGARGWLLNAYSETCAQRADWLDMPSQNLGGVRLSAFDLAFLTGALP</sequence>
<proteinExistence type="predicted"/>
<name>A0A2S0UNT8_9RHOB</name>
<gene>
    <name evidence="3" type="ORF">HYN69_13935</name>
</gene>
<dbReference type="RefSeq" id="WP_108436268.1">
    <property type="nucleotide sequence ID" value="NZ_CP028918.1"/>
</dbReference>
<protein>
    <submittedName>
        <fullName evidence="3">Uncharacterized protein</fullName>
    </submittedName>
</protein>
<evidence type="ECO:0000259" key="1">
    <source>
        <dbReference type="Pfam" id="PF25837"/>
    </source>
</evidence>
<feature type="domain" description="D-apionate lactonase TIM barrel" evidence="2">
    <location>
        <begin position="273"/>
        <end position="495"/>
    </location>
</feature>
<dbReference type="InterPro" id="IPR058787">
    <property type="entry name" value="ApnL_M"/>
</dbReference>
<organism evidence="3 4">
    <name type="scientific">Paragemmobacter aquarius</name>
    <dbReference type="NCBI Taxonomy" id="2169400"/>
    <lineage>
        <taxon>Bacteria</taxon>
        <taxon>Pseudomonadati</taxon>
        <taxon>Pseudomonadota</taxon>
        <taxon>Alphaproteobacteria</taxon>
        <taxon>Rhodobacterales</taxon>
        <taxon>Paracoccaceae</taxon>
        <taxon>Paragemmobacter</taxon>
    </lineage>
</organism>
<keyword evidence="4" id="KW-1185">Reference proteome</keyword>
<dbReference type="Pfam" id="PF25837">
    <property type="entry name" value="Apionate_lact_N"/>
    <property type="match status" value="1"/>
</dbReference>
<dbReference type="Pfam" id="PF25838">
    <property type="entry name" value="Apionate_lact_M"/>
    <property type="match status" value="1"/>
</dbReference>
<reference evidence="3 4" key="1">
    <citation type="submission" date="2018-04" db="EMBL/GenBank/DDBJ databases">
        <title>Genome sequencing of Gemmobacter.</title>
        <authorList>
            <person name="Yi H."/>
            <person name="Baek M.-G."/>
        </authorList>
    </citation>
    <scope>NUCLEOTIDE SEQUENCE [LARGE SCALE GENOMIC DNA]</scope>
    <source>
        <strain evidence="3 4">HYN0069</strain>
    </source>
</reference>
<evidence type="ECO:0000313" key="3">
    <source>
        <dbReference type="EMBL" id="AWB49451.1"/>
    </source>
</evidence>
<dbReference type="Proteomes" id="UP000244496">
    <property type="component" value="Chromosome"/>
</dbReference>
<feature type="domain" description="D-apionate lactonase N-terminal" evidence="1">
    <location>
        <begin position="6"/>
        <end position="222"/>
    </location>
</feature>
<dbReference type="KEGG" id="geh:HYN69_13935"/>
<dbReference type="OrthoDB" id="931854at2"/>
<dbReference type="AlphaFoldDB" id="A0A2S0UNT8"/>
<accession>A0A2S0UNT8</accession>
<dbReference type="EMBL" id="CP028918">
    <property type="protein sequence ID" value="AWB49451.1"/>
    <property type="molecule type" value="Genomic_DNA"/>
</dbReference>
<evidence type="ECO:0000259" key="2">
    <source>
        <dbReference type="Pfam" id="PF25838"/>
    </source>
</evidence>